<evidence type="ECO:0000313" key="4">
    <source>
        <dbReference type="Proteomes" id="UP001215151"/>
    </source>
</evidence>
<feature type="transmembrane region" description="Helical" evidence="2">
    <location>
        <begin position="136"/>
        <end position="159"/>
    </location>
</feature>
<comment type="caution">
    <text evidence="3">The sequence shown here is derived from an EMBL/GenBank/DDBJ whole genome shotgun (WGS) entry which is preliminary data.</text>
</comment>
<keyword evidence="2" id="KW-1133">Transmembrane helix</keyword>
<dbReference type="Proteomes" id="UP001215151">
    <property type="component" value="Unassembled WGS sequence"/>
</dbReference>
<organism evidence="3 4">
    <name type="scientific">Trametes cubensis</name>
    <dbReference type="NCBI Taxonomy" id="1111947"/>
    <lineage>
        <taxon>Eukaryota</taxon>
        <taxon>Fungi</taxon>
        <taxon>Dikarya</taxon>
        <taxon>Basidiomycota</taxon>
        <taxon>Agaricomycotina</taxon>
        <taxon>Agaricomycetes</taxon>
        <taxon>Polyporales</taxon>
        <taxon>Polyporaceae</taxon>
        <taxon>Trametes</taxon>
    </lineage>
</organism>
<reference evidence="3" key="1">
    <citation type="submission" date="2022-11" db="EMBL/GenBank/DDBJ databases">
        <title>Genome Sequence of Cubamyces cubensis.</title>
        <authorList>
            <person name="Buettner E."/>
        </authorList>
    </citation>
    <scope>NUCLEOTIDE SEQUENCE</scope>
    <source>
        <strain evidence="3">MPL-01</strain>
    </source>
</reference>
<keyword evidence="2" id="KW-0812">Transmembrane</keyword>
<feature type="transmembrane region" description="Helical" evidence="2">
    <location>
        <begin position="165"/>
        <end position="192"/>
    </location>
</feature>
<protein>
    <submittedName>
        <fullName evidence="3">Uncharacterized protein</fullName>
    </submittedName>
</protein>
<dbReference type="EMBL" id="JAPEVG010000894">
    <property type="protein sequence ID" value="KAJ8454765.1"/>
    <property type="molecule type" value="Genomic_DNA"/>
</dbReference>
<feature type="transmembrane region" description="Helical" evidence="2">
    <location>
        <begin position="102"/>
        <end position="124"/>
    </location>
</feature>
<evidence type="ECO:0000313" key="3">
    <source>
        <dbReference type="EMBL" id="KAJ8454765.1"/>
    </source>
</evidence>
<feature type="transmembrane region" description="Helical" evidence="2">
    <location>
        <begin position="16"/>
        <end position="41"/>
    </location>
</feature>
<gene>
    <name evidence="3" type="ORF">ONZ51_g12843</name>
</gene>
<dbReference type="AlphaFoldDB" id="A0AAD7X538"/>
<feature type="region of interest" description="Disordered" evidence="1">
    <location>
        <begin position="305"/>
        <end position="324"/>
    </location>
</feature>
<accession>A0AAD7X538</accession>
<proteinExistence type="predicted"/>
<evidence type="ECO:0000256" key="1">
    <source>
        <dbReference type="SAM" id="MobiDB-lite"/>
    </source>
</evidence>
<feature type="transmembrane region" description="Helical" evidence="2">
    <location>
        <begin position="53"/>
        <end position="76"/>
    </location>
</feature>
<name>A0AAD7X538_9APHY</name>
<evidence type="ECO:0000256" key="2">
    <source>
        <dbReference type="SAM" id="Phobius"/>
    </source>
</evidence>
<sequence>MPGDSQGSLPLETSQFVGAIVAAVAYGLHIAVFWRCVYYILPQATRRRTYANVGLLAYVVATFSFGTVALACYARLAQLMFVDHRTYTGGPSAWLSSQTGDAVSVLGTVSFMLCVLLANGLLLWRTYMLWESRISVLALPLLLYLADTGLAIPTLLQLARPHSDLWAHITVPLILLYFSLAISLTALLHLFLVGRLMYMSYRATSTIGKEHAVTYISIYTMIIESAVPYTVTSLVFIACYARNSNAQNIVLPILSQVTCINPELLILRVARGRAVSSVKASEPGPSTIRFRRPVSMTVALSVPHSTTSGRPIHPEDPVVTTIST</sequence>
<keyword evidence="4" id="KW-1185">Reference proteome</keyword>
<keyword evidence="2" id="KW-0472">Membrane</keyword>